<evidence type="ECO:0000313" key="2">
    <source>
        <dbReference type="Proteomes" id="UP000789901"/>
    </source>
</evidence>
<protein>
    <submittedName>
        <fullName evidence="1">38944_t:CDS:1</fullName>
    </submittedName>
</protein>
<keyword evidence="2" id="KW-1185">Reference proteome</keyword>
<name>A0ABN7XEG8_GIGMA</name>
<gene>
    <name evidence="1" type="ORF">GMARGA_LOCUS41629</name>
</gene>
<feature type="non-terminal residue" evidence="1">
    <location>
        <position position="1"/>
    </location>
</feature>
<comment type="caution">
    <text evidence="1">The sequence shown here is derived from an EMBL/GenBank/DDBJ whole genome shotgun (WGS) entry which is preliminary data.</text>
</comment>
<feature type="non-terminal residue" evidence="1">
    <location>
        <position position="146"/>
    </location>
</feature>
<proteinExistence type="predicted"/>
<evidence type="ECO:0000313" key="1">
    <source>
        <dbReference type="EMBL" id="CAG8852808.1"/>
    </source>
</evidence>
<sequence length="146" mass="17628">LKDFVLTCKLFYACIKGQTKSIKLSTNKYHFDDFNTLLDEKTNILKNIIKKIQHTILFEQFKTFHITVKKNVGGLISYYEKKKIRKYIIPKNLLNYQPNKYIFLYKHEHDYIIDIKNNIFYTKKISNLDAIIQNDWYEDEDMNIIC</sequence>
<organism evidence="1 2">
    <name type="scientific">Gigaspora margarita</name>
    <dbReference type="NCBI Taxonomy" id="4874"/>
    <lineage>
        <taxon>Eukaryota</taxon>
        <taxon>Fungi</taxon>
        <taxon>Fungi incertae sedis</taxon>
        <taxon>Mucoromycota</taxon>
        <taxon>Glomeromycotina</taxon>
        <taxon>Glomeromycetes</taxon>
        <taxon>Diversisporales</taxon>
        <taxon>Gigasporaceae</taxon>
        <taxon>Gigaspora</taxon>
    </lineage>
</organism>
<reference evidence="1 2" key="1">
    <citation type="submission" date="2021-06" db="EMBL/GenBank/DDBJ databases">
        <authorList>
            <person name="Kallberg Y."/>
            <person name="Tangrot J."/>
            <person name="Rosling A."/>
        </authorList>
    </citation>
    <scope>NUCLEOTIDE SEQUENCE [LARGE SCALE GENOMIC DNA]</scope>
    <source>
        <strain evidence="1 2">120-4 pot B 10/14</strain>
    </source>
</reference>
<accession>A0ABN7XEG8</accession>
<dbReference type="EMBL" id="CAJVQB010116297">
    <property type="protein sequence ID" value="CAG8852808.1"/>
    <property type="molecule type" value="Genomic_DNA"/>
</dbReference>
<dbReference type="Proteomes" id="UP000789901">
    <property type="component" value="Unassembled WGS sequence"/>
</dbReference>